<dbReference type="GO" id="GO:0005886">
    <property type="term" value="C:plasma membrane"/>
    <property type="evidence" value="ECO:0007669"/>
    <property type="project" value="TreeGrafter"/>
</dbReference>
<dbReference type="PRINTS" id="PR00791">
    <property type="entry name" value="PEPDIPTASEA"/>
</dbReference>
<keyword evidence="10" id="KW-0121">Carboxypeptidase</keyword>
<protein>
    <recommendedName>
        <fullName evidence="10">Angiotensin-converting enzyme</fullName>
        <ecNumber evidence="10">3.4.-.-</ecNumber>
    </recommendedName>
</protein>
<evidence type="ECO:0000256" key="3">
    <source>
        <dbReference type="ARBA" id="ARBA00023157"/>
    </source>
</evidence>
<dbReference type="EC" id="3.4.-.-" evidence="10"/>
<evidence type="ECO:0000256" key="4">
    <source>
        <dbReference type="ARBA" id="ARBA00023180"/>
    </source>
</evidence>
<evidence type="ECO:0000256" key="8">
    <source>
        <dbReference type="PIRSR" id="PIRSR601548-9"/>
    </source>
</evidence>
<keyword evidence="4 10" id="KW-0325">Glycoprotein</keyword>
<organism evidence="11 12">
    <name type="scientific">Papilio xuthus</name>
    <name type="common">Asian swallowtail butterfly</name>
    <dbReference type="NCBI Taxonomy" id="66420"/>
    <lineage>
        <taxon>Eukaryota</taxon>
        <taxon>Metazoa</taxon>
        <taxon>Ecdysozoa</taxon>
        <taxon>Arthropoda</taxon>
        <taxon>Hexapoda</taxon>
        <taxon>Insecta</taxon>
        <taxon>Pterygota</taxon>
        <taxon>Neoptera</taxon>
        <taxon>Endopterygota</taxon>
        <taxon>Lepidoptera</taxon>
        <taxon>Glossata</taxon>
        <taxon>Ditrysia</taxon>
        <taxon>Papilionoidea</taxon>
        <taxon>Papilionidae</taxon>
        <taxon>Papilioninae</taxon>
        <taxon>Papilio</taxon>
    </lineage>
</organism>
<feature type="disulfide bond" evidence="6 9">
    <location>
        <begin position="73"/>
        <end position="91"/>
    </location>
</feature>
<proteinExistence type="inferred from homology"/>
<keyword evidence="10" id="KW-0482">Metalloprotease</keyword>
<dbReference type="PROSITE" id="PS52011">
    <property type="entry name" value="PEPTIDASE_M2"/>
    <property type="match status" value="1"/>
</dbReference>
<evidence type="ECO:0000313" key="12">
    <source>
        <dbReference type="Proteomes" id="UP000053268"/>
    </source>
</evidence>
<feature type="binding site" evidence="7">
    <location>
        <position position="132"/>
    </location>
    <ligand>
        <name>Zn(2+)</name>
        <dbReference type="ChEBI" id="CHEBI:29105"/>
        <label>2</label>
        <note>catalytic</note>
    </ligand>
</feature>
<keyword evidence="12" id="KW-1185">Reference proteome</keyword>
<dbReference type="STRING" id="66420.A0A194PTT3"/>
<evidence type="ECO:0000313" key="11">
    <source>
        <dbReference type="EMBL" id="KPI96727.1"/>
    </source>
</evidence>
<evidence type="ECO:0000256" key="9">
    <source>
        <dbReference type="PROSITE-ProRule" id="PRU01355"/>
    </source>
</evidence>
<dbReference type="PANTHER" id="PTHR10514:SF45">
    <property type="entry name" value="ANGIOTENSIN-CONVERTING ENZYME"/>
    <property type="match status" value="1"/>
</dbReference>
<evidence type="ECO:0000256" key="10">
    <source>
        <dbReference type="RuleBase" id="RU361144"/>
    </source>
</evidence>
<dbReference type="GO" id="GO:0004180">
    <property type="term" value="F:carboxypeptidase activity"/>
    <property type="evidence" value="ECO:0007669"/>
    <property type="project" value="UniProtKB-KW"/>
</dbReference>
<dbReference type="Pfam" id="PF01401">
    <property type="entry name" value="Peptidase_M2"/>
    <property type="match status" value="1"/>
</dbReference>
<dbReference type="InterPro" id="IPR001548">
    <property type="entry name" value="Peptidase_M2"/>
</dbReference>
<keyword evidence="5 10" id="KW-0862">Zinc</keyword>
<dbReference type="AlphaFoldDB" id="A0A194PTT3"/>
<feature type="binding site" evidence="7">
    <location>
        <position position="104"/>
    </location>
    <ligand>
        <name>Zn(2+)</name>
        <dbReference type="ChEBI" id="CHEBI:29105"/>
        <label>2</label>
        <note>catalytic</note>
    </ligand>
</feature>
<evidence type="ECO:0000256" key="7">
    <source>
        <dbReference type="PIRSR" id="PIRSR601548-8"/>
    </source>
</evidence>
<comment type="caution">
    <text evidence="9">Lacks conserved residue(s) required for the propagation of feature annotation.</text>
</comment>
<evidence type="ECO:0000256" key="2">
    <source>
        <dbReference type="ARBA" id="ARBA00022729"/>
    </source>
</evidence>
<reference evidence="11 12" key="1">
    <citation type="journal article" date="2015" name="Nat. Commun.">
        <title>Outbred genome sequencing and CRISPR/Cas9 gene editing in butterflies.</title>
        <authorList>
            <person name="Li X."/>
            <person name="Fan D."/>
            <person name="Zhang W."/>
            <person name="Liu G."/>
            <person name="Zhang L."/>
            <person name="Zhao L."/>
            <person name="Fang X."/>
            <person name="Chen L."/>
            <person name="Dong Y."/>
            <person name="Chen Y."/>
            <person name="Ding Y."/>
            <person name="Zhao R."/>
            <person name="Feng M."/>
            <person name="Zhu Y."/>
            <person name="Feng Y."/>
            <person name="Jiang X."/>
            <person name="Zhu D."/>
            <person name="Xiang H."/>
            <person name="Feng X."/>
            <person name="Li S."/>
            <person name="Wang J."/>
            <person name="Zhang G."/>
            <person name="Kronforst M.R."/>
            <person name="Wang W."/>
        </authorList>
    </citation>
    <scope>NUCLEOTIDE SEQUENCE [LARGE SCALE GENOMIC DNA]</scope>
    <source>
        <strain evidence="11">Ya'a_city_454_Px</strain>
        <tissue evidence="11">Whole body</tissue>
    </source>
</reference>
<keyword evidence="10" id="KW-0645">Protease</keyword>
<name>A0A194PTT3_PAPXU</name>
<dbReference type="PANTHER" id="PTHR10514">
    <property type="entry name" value="ANGIOTENSIN-CONVERTING ENZYME"/>
    <property type="match status" value="1"/>
</dbReference>
<dbReference type="GO" id="GO:0046872">
    <property type="term" value="F:metal ion binding"/>
    <property type="evidence" value="ECO:0007669"/>
    <property type="project" value="UniProtKB-KW"/>
</dbReference>
<feature type="active site" description="Proton acceptor 2" evidence="8">
    <location>
        <position position="105"/>
    </location>
</feature>
<accession>A0A194PTT3</accession>
<dbReference type="GO" id="GO:0006508">
    <property type="term" value="P:proteolysis"/>
    <property type="evidence" value="ECO:0007669"/>
    <property type="project" value="UniProtKB-KW"/>
</dbReference>
<evidence type="ECO:0000256" key="5">
    <source>
        <dbReference type="PIRSR" id="PIRSR601548-3"/>
    </source>
</evidence>
<dbReference type="Proteomes" id="UP000053268">
    <property type="component" value="Unassembled WGS sequence"/>
</dbReference>
<keyword evidence="5 10" id="KW-0479">Metal-binding</keyword>
<keyword evidence="2" id="KW-0732">Signal</keyword>
<evidence type="ECO:0000256" key="6">
    <source>
        <dbReference type="PIRSR" id="PIRSR601548-4"/>
    </source>
</evidence>
<gene>
    <name evidence="11" type="ORF">RR46_12757</name>
</gene>
<dbReference type="GO" id="GO:0008237">
    <property type="term" value="F:metallopeptidase activity"/>
    <property type="evidence" value="ECO:0007669"/>
    <property type="project" value="UniProtKB-KW"/>
</dbReference>
<feature type="binding site" evidence="7">
    <location>
        <position position="108"/>
    </location>
    <ligand>
        <name>Zn(2+)</name>
        <dbReference type="ChEBI" id="CHEBI:29105"/>
        <label>2</label>
        <note>catalytic</note>
    </ligand>
</feature>
<keyword evidence="10" id="KW-0378">Hydrolase</keyword>
<dbReference type="EMBL" id="KQ459593">
    <property type="protein sequence ID" value="KPI96727.1"/>
    <property type="molecule type" value="Genomic_DNA"/>
</dbReference>
<dbReference type="SUPFAM" id="SSF55486">
    <property type="entry name" value="Metalloproteases ('zincins'), catalytic domain"/>
    <property type="match status" value="1"/>
</dbReference>
<evidence type="ECO:0000256" key="1">
    <source>
        <dbReference type="ARBA" id="ARBA00008139"/>
    </source>
</evidence>
<feature type="binding site" evidence="5">
    <location>
        <position position="132"/>
    </location>
    <ligand>
        <name>Zn(2+)</name>
        <dbReference type="ChEBI" id="CHEBI:29105"/>
        <label>1</label>
        <note>catalytic</note>
    </ligand>
</feature>
<feature type="binding site" evidence="5">
    <location>
        <position position="108"/>
    </location>
    <ligand>
        <name>Zn(2+)</name>
        <dbReference type="ChEBI" id="CHEBI:29105"/>
        <label>1</label>
        <note>catalytic</note>
    </ligand>
</feature>
<sequence>MWAQNWKSIMDLVMPFPTSPALDVTSELLRQGYTPLRMFQVGEEFFTKMGLKPLPPEFWRSSVLTRPRRPAQCSASAWDFCNRIDYRIKQCTEVTTQDLVSTHHELAHIQYYLQYADQPQLFRDGANPAFHEALANAATLSVYNMPHLYRLGLYNNKSVTEQPLQLPLSLPHHSASSLSIQMSPKSDDHVNVDDFFNFKRQGSRAEV</sequence>
<comment type="cofactor">
    <cofactor evidence="10">
        <name>Zn(2+)</name>
        <dbReference type="ChEBI" id="CHEBI:29105"/>
    </cofactor>
    <text evidence="10">Binds 1 zinc ion per subunit.</text>
</comment>
<comment type="similarity">
    <text evidence="1 9 10">Belongs to the peptidase M2 family.</text>
</comment>
<feature type="binding site" evidence="5">
    <location>
        <position position="104"/>
    </location>
    <ligand>
        <name>Zn(2+)</name>
        <dbReference type="ChEBI" id="CHEBI:29105"/>
        <label>1</label>
        <note>catalytic</note>
    </ligand>
</feature>
<dbReference type="GO" id="GO:0008241">
    <property type="term" value="F:peptidyl-dipeptidase activity"/>
    <property type="evidence" value="ECO:0007669"/>
    <property type="project" value="InterPro"/>
</dbReference>
<keyword evidence="3 6" id="KW-1015">Disulfide bond</keyword>